<dbReference type="InterPro" id="IPR003313">
    <property type="entry name" value="AraC-bd"/>
</dbReference>
<protein>
    <submittedName>
        <fullName evidence="6">AraC family transcriptional regulator</fullName>
    </submittedName>
</protein>
<evidence type="ECO:0000259" key="5">
    <source>
        <dbReference type="PROSITE" id="PS01124"/>
    </source>
</evidence>
<name>A0AAU7QB34_9GAMM</name>
<evidence type="ECO:0000256" key="2">
    <source>
        <dbReference type="ARBA" id="ARBA00023015"/>
    </source>
</evidence>
<dbReference type="Pfam" id="PF02311">
    <property type="entry name" value="AraC_binding"/>
    <property type="match status" value="1"/>
</dbReference>
<gene>
    <name evidence="6" type="ORF">ABK905_02345</name>
</gene>
<dbReference type="InterPro" id="IPR009057">
    <property type="entry name" value="Homeodomain-like_sf"/>
</dbReference>
<dbReference type="EMBL" id="CP157947">
    <property type="protein sequence ID" value="XBS70153.1"/>
    <property type="molecule type" value="Genomic_DNA"/>
</dbReference>
<dbReference type="Pfam" id="PF12833">
    <property type="entry name" value="HTH_18"/>
    <property type="match status" value="1"/>
</dbReference>
<evidence type="ECO:0000313" key="6">
    <source>
        <dbReference type="EMBL" id="XBS70153.1"/>
    </source>
</evidence>
<accession>A0AAU7QB34</accession>
<keyword evidence="1" id="KW-0678">Repressor</keyword>
<dbReference type="Gene3D" id="1.10.10.60">
    <property type="entry name" value="Homeodomain-like"/>
    <property type="match status" value="1"/>
</dbReference>
<dbReference type="PROSITE" id="PS00041">
    <property type="entry name" value="HTH_ARAC_FAMILY_1"/>
    <property type="match status" value="1"/>
</dbReference>
<dbReference type="PROSITE" id="PS01124">
    <property type="entry name" value="HTH_ARAC_FAMILY_2"/>
    <property type="match status" value="1"/>
</dbReference>
<dbReference type="InterPro" id="IPR014710">
    <property type="entry name" value="RmlC-like_jellyroll"/>
</dbReference>
<dbReference type="PANTHER" id="PTHR11019">
    <property type="entry name" value="HTH-TYPE TRANSCRIPTIONAL REGULATOR NIMR"/>
    <property type="match status" value="1"/>
</dbReference>
<dbReference type="SMART" id="SM00342">
    <property type="entry name" value="HTH_ARAC"/>
    <property type="match status" value="1"/>
</dbReference>
<reference evidence="6" key="1">
    <citation type="submission" date="2024-06" db="EMBL/GenBank/DDBJ databases">
        <authorList>
            <person name="Coelho C."/>
            <person name="Bento M."/>
            <person name="Garcia E."/>
            <person name="Camelo A."/>
            <person name="Brandao I."/>
            <person name="Espirito Santo C."/>
            <person name="Trovao J."/>
            <person name="Verissimo A."/>
            <person name="Costa J."/>
            <person name="Tiago I."/>
        </authorList>
    </citation>
    <scope>NUCLEOTIDE SEQUENCE</scope>
    <source>
        <strain evidence="6">KWT182</strain>
    </source>
</reference>
<keyword evidence="2" id="KW-0805">Transcription regulation</keyword>
<dbReference type="AlphaFoldDB" id="A0AAU7QB34"/>
<keyword evidence="3" id="KW-0238">DNA-binding</keyword>
<dbReference type="FunFam" id="1.10.10.60:FF:000132">
    <property type="entry name" value="AraC family transcriptional regulator"/>
    <property type="match status" value="1"/>
</dbReference>
<dbReference type="Gene3D" id="2.60.120.10">
    <property type="entry name" value="Jelly Rolls"/>
    <property type="match status" value="1"/>
</dbReference>
<evidence type="ECO:0000256" key="1">
    <source>
        <dbReference type="ARBA" id="ARBA00022491"/>
    </source>
</evidence>
<dbReference type="InterPro" id="IPR018060">
    <property type="entry name" value="HTH_AraC"/>
</dbReference>
<dbReference type="SUPFAM" id="SSF46689">
    <property type="entry name" value="Homeodomain-like"/>
    <property type="match status" value="1"/>
</dbReference>
<evidence type="ECO:0000256" key="4">
    <source>
        <dbReference type="ARBA" id="ARBA00023163"/>
    </source>
</evidence>
<keyword evidence="4" id="KW-0804">Transcription</keyword>
<dbReference type="SUPFAM" id="SSF51182">
    <property type="entry name" value="RmlC-like cupins"/>
    <property type="match status" value="1"/>
</dbReference>
<proteinExistence type="predicted"/>
<organism evidence="6">
    <name type="scientific">Acerihabitans sp. KWT182</name>
    <dbReference type="NCBI Taxonomy" id="3157919"/>
    <lineage>
        <taxon>Bacteria</taxon>
        <taxon>Pseudomonadati</taxon>
        <taxon>Pseudomonadota</taxon>
        <taxon>Gammaproteobacteria</taxon>
        <taxon>Enterobacterales</taxon>
        <taxon>Pectobacteriaceae</taxon>
        <taxon>Acerihabitans</taxon>
    </lineage>
</organism>
<dbReference type="GO" id="GO:0043565">
    <property type="term" value="F:sequence-specific DNA binding"/>
    <property type="evidence" value="ECO:0007669"/>
    <property type="project" value="InterPro"/>
</dbReference>
<dbReference type="GO" id="GO:0003700">
    <property type="term" value="F:DNA-binding transcription factor activity"/>
    <property type="evidence" value="ECO:0007669"/>
    <property type="project" value="InterPro"/>
</dbReference>
<dbReference type="PANTHER" id="PTHR11019:SF199">
    <property type="entry name" value="HTH-TYPE TRANSCRIPTIONAL REGULATOR NIMR"/>
    <property type="match status" value="1"/>
</dbReference>
<dbReference type="InterPro" id="IPR018062">
    <property type="entry name" value="HTH_AraC-typ_CS"/>
</dbReference>
<feature type="domain" description="HTH araC/xylS-type" evidence="5">
    <location>
        <begin position="150"/>
        <end position="250"/>
    </location>
</feature>
<dbReference type="InterPro" id="IPR011051">
    <property type="entry name" value="RmlC_Cupin_sf"/>
</dbReference>
<evidence type="ECO:0000256" key="3">
    <source>
        <dbReference type="ARBA" id="ARBA00023125"/>
    </source>
</evidence>
<sequence length="253" mass="28737">MKTISAPLPLRGDYVIHAKGTRMSSHQHLTAQLTQVIKGTLSVQTDEGMRLVPPGRGVWITHGLPHSVYYSESSEIINCHILAKYADRVQALCRTFTVTPLLKALLAEAVDFSRPGRDNGDVEMILALILHQLNLAHKRQDLFISYGRDRRLRTAIDMTRKSPEANYSLKQLAEWAGCSERTISRLFIKETGMNYLHWRDHYRVIFAVEQLSRGFSVTRVALDLGYRGPNNFSTMFSRVMGISPKRYMASIQC</sequence>